<dbReference type="PROSITE" id="PS50234">
    <property type="entry name" value="VWFA"/>
    <property type="match status" value="1"/>
</dbReference>
<gene>
    <name evidence="4" type="ORF">GCM10008090_22290</name>
</gene>
<sequence length="461" mass="50387">MVKRTMTLIAGLLVAMMASLYSDISTAKRAVNISYNDQEVVVKSGLATPVMEAGRTQNAYLRVSLTGYEMSESIERPPLNVAIVLDESSSMSGEKIARAKEAAILAVSKLSANDVVSIVTYNSTVNVLVPATRVTNKSRLYDAIETIRANGSTALFAGTSKGAFEVRKFLDRERVNRVVLLSDGMANVGPDSPSALGQLGRSLAKEGMSVSTIGLGLGYNEDLMTQLANYSDGNHQFVENSADLARVFDREFGDAMSVVAQNVEIEIVCDEGVRPIRIIGRDGTIIGNRVVTTVNQLYSAQQNYVVLEVEVPASDAGVKRKVADVRVKYNNMALQKTMTAKNQIEASFTASEQRVKESIDRSAYEAAIEQVANVEARRAVELRDRGDVVGAQKALRSNAQLLDEAADLIQSPKLERQSQESLEESEVVSEDDWNKNRKILKERTYKRSKQQPYSSRSGSPN</sequence>
<keyword evidence="5" id="KW-1185">Reference proteome</keyword>
<dbReference type="InterPro" id="IPR036465">
    <property type="entry name" value="vWFA_dom_sf"/>
</dbReference>
<dbReference type="Proteomes" id="UP000614811">
    <property type="component" value="Unassembled WGS sequence"/>
</dbReference>
<evidence type="ECO:0000256" key="1">
    <source>
        <dbReference type="SAM" id="MobiDB-lite"/>
    </source>
</evidence>
<feature type="domain" description="VWFA" evidence="3">
    <location>
        <begin position="80"/>
        <end position="256"/>
    </location>
</feature>
<evidence type="ECO:0000313" key="5">
    <source>
        <dbReference type="Proteomes" id="UP000614811"/>
    </source>
</evidence>
<evidence type="ECO:0000259" key="3">
    <source>
        <dbReference type="PROSITE" id="PS50234"/>
    </source>
</evidence>
<dbReference type="InterPro" id="IPR051266">
    <property type="entry name" value="CLCR"/>
</dbReference>
<reference evidence="4" key="1">
    <citation type="journal article" date="2014" name="Int. J. Syst. Evol. Microbiol.">
        <title>Complete genome sequence of Corynebacterium casei LMG S-19264T (=DSM 44701T), isolated from a smear-ripened cheese.</title>
        <authorList>
            <consortium name="US DOE Joint Genome Institute (JGI-PGF)"/>
            <person name="Walter F."/>
            <person name="Albersmeier A."/>
            <person name="Kalinowski J."/>
            <person name="Ruckert C."/>
        </authorList>
    </citation>
    <scope>NUCLEOTIDE SEQUENCE</scope>
    <source>
        <strain evidence="4">KCTC 12711</strain>
    </source>
</reference>
<protein>
    <recommendedName>
        <fullName evidence="3">VWFA domain-containing protein</fullName>
    </recommendedName>
</protein>
<feature type="compositionally biased region" description="Polar residues" evidence="1">
    <location>
        <begin position="450"/>
        <end position="461"/>
    </location>
</feature>
<keyword evidence="2" id="KW-0732">Signal</keyword>
<dbReference type="SUPFAM" id="SSF53300">
    <property type="entry name" value="vWA-like"/>
    <property type="match status" value="1"/>
</dbReference>
<feature type="signal peptide" evidence="2">
    <location>
        <begin position="1"/>
        <end position="27"/>
    </location>
</feature>
<reference evidence="4" key="2">
    <citation type="submission" date="2020-09" db="EMBL/GenBank/DDBJ databases">
        <authorList>
            <person name="Sun Q."/>
            <person name="Kim S."/>
        </authorList>
    </citation>
    <scope>NUCLEOTIDE SEQUENCE</scope>
    <source>
        <strain evidence="4">KCTC 12711</strain>
    </source>
</reference>
<dbReference type="EMBL" id="BMXA01000003">
    <property type="protein sequence ID" value="GHA12007.1"/>
    <property type="molecule type" value="Genomic_DNA"/>
</dbReference>
<feature type="chain" id="PRO_5036834686" description="VWFA domain-containing protein" evidence="2">
    <location>
        <begin position="28"/>
        <end position="461"/>
    </location>
</feature>
<accession>A0A918RV00</accession>
<evidence type="ECO:0000256" key="2">
    <source>
        <dbReference type="SAM" id="SignalP"/>
    </source>
</evidence>
<proteinExistence type="predicted"/>
<evidence type="ECO:0000313" key="4">
    <source>
        <dbReference type="EMBL" id="GHA12007.1"/>
    </source>
</evidence>
<dbReference type="Pfam" id="PF00092">
    <property type="entry name" value="VWA"/>
    <property type="match status" value="1"/>
</dbReference>
<dbReference type="PANTHER" id="PTHR10579">
    <property type="entry name" value="CALCIUM-ACTIVATED CHLORIDE CHANNEL REGULATOR"/>
    <property type="match status" value="1"/>
</dbReference>
<dbReference type="AlphaFoldDB" id="A0A918RV00"/>
<feature type="region of interest" description="Disordered" evidence="1">
    <location>
        <begin position="439"/>
        <end position="461"/>
    </location>
</feature>
<dbReference type="RefSeq" id="WP_189400973.1">
    <property type="nucleotide sequence ID" value="NZ_BMXA01000003.1"/>
</dbReference>
<dbReference type="Gene3D" id="3.40.50.410">
    <property type="entry name" value="von Willebrand factor, type A domain"/>
    <property type="match status" value="1"/>
</dbReference>
<dbReference type="InterPro" id="IPR002035">
    <property type="entry name" value="VWF_A"/>
</dbReference>
<comment type="caution">
    <text evidence="4">The sequence shown here is derived from an EMBL/GenBank/DDBJ whole genome shotgun (WGS) entry which is preliminary data.</text>
</comment>
<dbReference type="PANTHER" id="PTHR10579:SF43">
    <property type="entry name" value="ZINC FINGER (C3HC4-TYPE RING FINGER) FAMILY PROTEIN"/>
    <property type="match status" value="1"/>
</dbReference>
<feature type="compositionally biased region" description="Acidic residues" evidence="1">
    <location>
        <begin position="421"/>
        <end position="431"/>
    </location>
</feature>
<dbReference type="SMART" id="SM00327">
    <property type="entry name" value="VWA"/>
    <property type="match status" value="1"/>
</dbReference>
<feature type="region of interest" description="Disordered" evidence="1">
    <location>
        <begin position="414"/>
        <end position="433"/>
    </location>
</feature>
<organism evidence="4 5">
    <name type="scientific">Arenicella chitinivorans</name>
    <dbReference type="NCBI Taxonomy" id="1329800"/>
    <lineage>
        <taxon>Bacteria</taxon>
        <taxon>Pseudomonadati</taxon>
        <taxon>Pseudomonadota</taxon>
        <taxon>Gammaproteobacteria</taxon>
        <taxon>Arenicellales</taxon>
        <taxon>Arenicellaceae</taxon>
        <taxon>Arenicella</taxon>
    </lineage>
</organism>
<name>A0A918RV00_9GAMM</name>